<evidence type="ECO:0000313" key="6">
    <source>
        <dbReference type="Proteomes" id="UP000189670"/>
    </source>
</evidence>
<comment type="caution">
    <text evidence="5">The sequence shown here is derived from an EMBL/GenBank/DDBJ whole genome shotgun (WGS) entry which is preliminary data.</text>
</comment>
<evidence type="ECO:0000256" key="4">
    <source>
        <dbReference type="ARBA" id="ARBA00022785"/>
    </source>
</evidence>
<keyword evidence="1" id="KW-0963">Cytoplasm</keyword>
<dbReference type="InterPro" id="IPR042118">
    <property type="entry name" value="QueA_dom1"/>
</dbReference>
<dbReference type="Gene3D" id="2.40.10.240">
    <property type="entry name" value="QueA-like"/>
    <property type="match status" value="1"/>
</dbReference>
<dbReference type="InterPro" id="IPR003699">
    <property type="entry name" value="QueA"/>
</dbReference>
<dbReference type="SUPFAM" id="SSF111337">
    <property type="entry name" value="QueA-like"/>
    <property type="match status" value="1"/>
</dbReference>
<keyword evidence="2 5" id="KW-0808">Transferase</keyword>
<keyword evidence="4" id="KW-0671">Queuosine biosynthesis</keyword>
<evidence type="ECO:0000256" key="1">
    <source>
        <dbReference type="ARBA" id="ARBA00022490"/>
    </source>
</evidence>
<protein>
    <submittedName>
        <fullName evidence="5">S-adenosylmethionine:tRNA ribosyltransferase-isomerase</fullName>
    </submittedName>
</protein>
<sequence>MSFHIKDYDYNLPDERIAQSPADQRDRSRLLVYDRKSRTIKHTYFTNLTNCLNSGDVLVINNTRVIPARLLGKKQTGGKIEVFILDYQKAVIQDGFTQCECMIRSSKPPKTGTRIYFSNKEEAVVLTMPKNGQCIIQFNCDDLLSFLNQVGQTPLPPYIQRVADKKDQDRYQTIYAKNNGAIAAPTAGLHFTPQLIETIKQMGIQMVPITLHVGYGTFMPVRVQDIRKHFMHKEYIEISQDSATKIYQAKQNKQRIVAVGTTSVRALEYVYQRQETFG</sequence>
<dbReference type="NCBIfam" id="TIGR00113">
    <property type="entry name" value="queA"/>
    <property type="match status" value="1"/>
</dbReference>
<dbReference type="EMBL" id="ATBP01000947">
    <property type="protein sequence ID" value="ETR68448.1"/>
    <property type="molecule type" value="Genomic_DNA"/>
</dbReference>
<dbReference type="GO" id="GO:0051075">
    <property type="term" value="F:S-adenosylmethionine:tRNA ribosyltransferase-isomerase activity"/>
    <property type="evidence" value="ECO:0007669"/>
    <property type="project" value="TreeGrafter"/>
</dbReference>
<gene>
    <name evidence="5" type="ORF">OMM_10515</name>
</gene>
<reference evidence="6" key="1">
    <citation type="submission" date="2012-11" db="EMBL/GenBank/DDBJ databases">
        <authorList>
            <person name="Lucero-Rivera Y.E."/>
            <person name="Tovar-Ramirez D."/>
        </authorList>
    </citation>
    <scope>NUCLEOTIDE SEQUENCE [LARGE SCALE GENOMIC DNA]</scope>
    <source>
        <strain evidence="6">Araruama</strain>
    </source>
</reference>
<accession>A0A1V1P0W8</accession>
<dbReference type="Gene3D" id="3.40.1780.10">
    <property type="entry name" value="QueA-like"/>
    <property type="match status" value="1"/>
</dbReference>
<feature type="non-terminal residue" evidence="5">
    <location>
        <position position="278"/>
    </location>
</feature>
<keyword evidence="3" id="KW-0949">S-adenosyl-L-methionine</keyword>
<dbReference type="Proteomes" id="UP000189670">
    <property type="component" value="Unassembled WGS sequence"/>
</dbReference>
<organism evidence="5 6">
    <name type="scientific">Candidatus Magnetoglobus multicellularis str. Araruama</name>
    <dbReference type="NCBI Taxonomy" id="890399"/>
    <lineage>
        <taxon>Bacteria</taxon>
        <taxon>Pseudomonadati</taxon>
        <taxon>Thermodesulfobacteriota</taxon>
        <taxon>Desulfobacteria</taxon>
        <taxon>Desulfobacterales</taxon>
        <taxon>Desulfobacteraceae</taxon>
        <taxon>Candidatus Magnetoglobus</taxon>
    </lineage>
</organism>
<dbReference type="PANTHER" id="PTHR30307:SF0">
    <property type="entry name" value="S-ADENOSYLMETHIONINE:TRNA RIBOSYLTRANSFERASE-ISOMERASE"/>
    <property type="match status" value="1"/>
</dbReference>
<evidence type="ECO:0000256" key="3">
    <source>
        <dbReference type="ARBA" id="ARBA00022691"/>
    </source>
</evidence>
<evidence type="ECO:0000256" key="2">
    <source>
        <dbReference type="ARBA" id="ARBA00022679"/>
    </source>
</evidence>
<dbReference type="NCBIfam" id="NF001140">
    <property type="entry name" value="PRK00147.1"/>
    <property type="match status" value="1"/>
</dbReference>
<dbReference type="InterPro" id="IPR036100">
    <property type="entry name" value="QueA_sf"/>
</dbReference>
<evidence type="ECO:0000313" key="5">
    <source>
        <dbReference type="EMBL" id="ETR68448.1"/>
    </source>
</evidence>
<name>A0A1V1P0W8_9BACT</name>
<dbReference type="AlphaFoldDB" id="A0A1V1P0W8"/>
<dbReference type="InterPro" id="IPR042119">
    <property type="entry name" value="QueA_dom2"/>
</dbReference>
<dbReference type="PANTHER" id="PTHR30307">
    <property type="entry name" value="S-ADENOSYLMETHIONINE:TRNA RIBOSYLTRANSFERASE-ISOMERASE"/>
    <property type="match status" value="1"/>
</dbReference>
<dbReference type="GO" id="GO:0008616">
    <property type="term" value="P:tRNA queuosine(34) biosynthetic process"/>
    <property type="evidence" value="ECO:0007669"/>
    <property type="project" value="UniProtKB-KW"/>
</dbReference>
<dbReference type="Pfam" id="PF02547">
    <property type="entry name" value="Queuosine_synth"/>
    <property type="match status" value="1"/>
</dbReference>
<proteinExistence type="predicted"/>
<keyword evidence="5" id="KW-0413">Isomerase</keyword>